<feature type="non-terminal residue" evidence="1">
    <location>
        <position position="93"/>
    </location>
</feature>
<name>W2TK45_NECAM</name>
<dbReference type="KEGG" id="nai:NECAME_08539"/>
<organism evidence="1 2">
    <name type="scientific">Necator americanus</name>
    <name type="common">Human hookworm</name>
    <dbReference type="NCBI Taxonomy" id="51031"/>
    <lineage>
        <taxon>Eukaryota</taxon>
        <taxon>Metazoa</taxon>
        <taxon>Ecdysozoa</taxon>
        <taxon>Nematoda</taxon>
        <taxon>Chromadorea</taxon>
        <taxon>Rhabditida</taxon>
        <taxon>Rhabditina</taxon>
        <taxon>Rhabditomorpha</taxon>
        <taxon>Strongyloidea</taxon>
        <taxon>Ancylostomatidae</taxon>
        <taxon>Bunostominae</taxon>
        <taxon>Necator</taxon>
    </lineage>
</organism>
<proteinExistence type="predicted"/>
<gene>
    <name evidence="1" type="ORF">NECAME_08539</name>
</gene>
<dbReference type="Proteomes" id="UP000053676">
    <property type="component" value="Unassembled WGS sequence"/>
</dbReference>
<feature type="non-terminal residue" evidence="1">
    <location>
        <position position="1"/>
    </location>
</feature>
<accession>W2TK45</accession>
<evidence type="ECO:0000313" key="1">
    <source>
        <dbReference type="EMBL" id="ETN81362.1"/>
    </source>
</evidence>
<sequence length="93" mass="10295">LASPGPCYVHIYTADEGKIYTRFAAADSSSGSHQDEEISSPSAGGANIAMFHLHESQNFKGSLHYVEVLNAETSEVNFSISRYLTNETCYFYY</sequence>
<evidence type="ECO:0000313" key="2">
    <source>
        <dbReference type="Proteomes" id="UP000053676"/>
    </source>
</evidence>
<keyword evidence="2" id="KW-1185">Reference proteome</keyword>
<protein>
    <submittedName>
        <fullName evidence="1">Uncharacterized protein</fullName>
    </submittedName>
</protein>
<dbReference type="AlphaFoldDB" id="W2TK45"/>
<dbReference type="EMBL" id="KI658746">
    <property type="protein sequence ID" value="ETN81362.1"/>
    <property type="molecule type" value="Genomic_DNA"/>
</dbReference>
<reference evidence="2" key="1">
    <citation type="journal article" date="2014" name="Nat. Genet.">
        <title>Genome of the human hookworm Necator americanus.</title>
        <authorList>
            <person name="Tang Y.T."/>
            <person name="Gao X."/>
            <person name="Rosa B.A."/>
            <person name="Abubucker S."/>
            <person name="Hallsworth-Pepin K."/>
            <person name="Martin J."/>
            <person name="Tyagi R."/>
            <person name="Heizer E."/>
            <person name="Zhang X."/>
            <person name="Bhonagiri-Palsikar V."/>
            <person name="Minx P."/>
            <person name="Warren W.C."/>
            <person name="Wang Q."/>
            <person name="Zhan B."/>
            <person name="Hotez P.J."/>
            <person name="Sternberg P.W."/>
            <person name="Dougall A."/>
            <person name="Gaze S.T."/>
            <person name="Mulvenna J."/>
            <person name="Sotillo J."/>
            <person name="Ranganathan S."/>
            <person name="Rabelo E.M."/>
            <person name="Wilson R.K."/>
            <person name="Felgner P.L."/>
            <person name="Bethony J."/>
            <person name="Hawdon J.M."/>
            <person name="Gasser R.B."/>
            <person name="Loukas A."/>
            <person name="Mitreva M."/>
        </authorList>
    </citation>
    <scope>NUCLEOTIDE SEQUENCE [LARGE SCALE GENOMIC DNA]</scope>
</reference>